<feature type="binding site" evidence="3">
    <location>
        <begin position="257"/>
        <end position="258"/>
    </location>
    <ligand>
        <name>substrate</name>
    </ligand>
</feature>
<dbReference type="FunFam" id="1.20.120.420:FF:000003">
    <property type="entry name" value="Methylthioribose-1-phosphate isomerase"/>
    <property type="match status" value="1"/>
</dbReference>
<dbReference type="Proteomes" id="UP000463883">
    <property type="component" value="Chromosome"/>
</dbReference>
<dbReference type="InterPro" id="IPR027363">
    <property type="entry name" value="M1Pi_N"/>
</dbReference>
<feature type="binding site" evidence="3">
    <location>
        <position position="206"/>
    </location>
    <ligand>
        <name>substrate</name>
    </ligand>
</feature>
<feature type="binding site" evidence="3">
    <location>
        <position position="91"/>
    </location>
    <ligand>
        <name>substrate</name>
    </ligand>
</feature>
<accession>A0A6P1MEL1</accession>
<dbReference type="EMBL" id="CP047591">
    <property type="protein sequence ID" value="QHI72462.1"/>
    <property type="molecule type" value="Genomic_DNA"/>
</dbReference>
<keyword evidence="1 3" id="KW-0413">Isomerase</keyword>
<proteinExistence type="inferred from homology"/>
<evidence type="ECO:0000256" key="2">
    <source>
        <dbReference type="ARBA" id="ARBA00052401"/>
    </source>
</evidence>
<organism evidence="4 5">
    <name type="scientific">Aminipila terrae</name>
    <dbReference type="NCBI Taxonomy" id="2697030"/>
    <lineage>
        <taxon>Bacteria</taxon>
        <taxon>Bacillati</taxon>
        <taxon>Bacillota</taxon>
        <taxon>Clostridia</taxon>
        <taxon>Peptostreptococcales</taxon>
        <taxon>Anaerovoracaceae</taxon>
        <taxon>Aminipila</taxon>
    </lineage>
</organism>
<keyword evidence="3" id="KW-0486">Methionine biosynthesis</keyword>
<dbReference type="InterPro" id="IPR037171">
    <property type="entry name" value="NagB/RpiA_transferase-like"/>
</dbReference>
<dbReference type="Gene3D" id="3.40.50.10470">
    <property type="entry name" value="Translation initiation factor eif-2b, domain 2"/>
    <property type="match status" value="1"/>
</dbReference>
<dbReference type="InterPro" id="IPR005251">
    <property type="entry name" value="IF-M1Pi"/>
</dbReference>
<evidence type="ECO:0000313" key="5">
    <source>
        <dbReference type="Proteomes" id="UP000463883"/>
    </source>
</evidence>
<dbReference type="KEGG" id="amic:Ami3637_08690"/>
<feature type="binding site" evidence="3">
    <location>
        <begin position="48"/>
        <end position="50"/>
    </location>
    <ligand>
        <name>substrate</name>
    </ligand>
</feature>
<dbReference type="FunFam" id="3.40.50.10470:FF:000006">
    <property type="entry name" value="Methylthioribose-1-phosphate isomerase"/>
    <property type="match status" value="1"/>
</dbReference>
<evidence type="ECO:0000256" key="1">
    <source>
        <dbReference type="ARBA" id="ARBA00023235"/>
    </source>
</evidence>
<dbReference type="PANTHER" id="PTHR43475:SF1">
    <property type="entry name" value="METHYLTHIORIBOSE-1-PHOSPHATE ISOMERASE"/>
    <property type="match status" value="1"/>
</dbReference>
<name>A0A6P1MEL1_9FIRM</name>
<dbReference type="NCBIfam" id="TIGR00512">
    <property type="entry name" value="salvage_mtnA"/>
    <property type="match status" value="1"/>
</dbReference>
<dbReference type="InterPro" id="IPR000649">
    <property type="entry name" value="IF-2B-related"/>
</dbReference>
<comment type="catalytic activity">
    <reaction evidence="2 3">
        <text>5-(methylsulfanyl)-alpha-D-ribose 1-phosphate = 5-(methylsulfanyl)-D-ribulose 1-phosphate</text>
        <dbReference type="Rhea" id="RHEA:19989"/>
        <dbReference type="ChEBI" id="CHEBI:58533"/>
        <dbReference type="ChEBI" id="CHEBI:58548"/>
        <dbReference type="EC" id="5.3.1.23"/>
    </reaction>
</comment>
<dbReference type="Pfam" id="PF01008">
    <property type="entry name" value="IF-2B"/>
    <property type="match status" value="1"/>
</dbReference>
<comment type="pathway">
    <text evidence="3">Amino-acid biosynthesis; L-methionine biosynthesis via salvage pathway; L-methionine from S-methyl-5-thio-alpha-D-ribose 1-phosphate: step 1/6.</text>
</comment>
<sequence>MASFISPIRYENEKMYLLDQTLLPGQEVYLEIENKKDLWDAIYELKVRGAPAIGVAAAYGIYVCTRDIMAVNFEDFCGKFHEVKEYLASSRPTAVNLFWALNRMEEKLLSLAGDRDYGSWEGEQVHIKQMLKEEAEKIYQEDVKACYEMGRNGLSLLKPGMGILTHCNAGTIATAKYGTCLAPLYLGHEQGYDFKVFADETRPLLQGARLTAWELNKAGIDVTLICDNMASIVMKNGWINAVVVGCDRMAANGDGANKIGTSGVAILAKEYGIPFYMFVPTSTIDLNTPTGKDIHIEERKGEEVYKMWYEKPMAPEGIKTYNPAFDVTDARYITAVVTEKGVVYPPYDVNLPKVLK</sequence>
<dbReference type="InterPro" id="IPR042529">
    <property type="entry name" value="IF_2B-like_C"/>
</dbReference>
<dbReference type="HAMAP" id="MF_01678">
    <property type="entry name" value="Salvage_MtnA"/>
    <property type="match status" value="1"/>
</dbReference>
<comment type="function">
    <text evidence="3">Catalyzes the interconversion of methylthioribose-1-phosphate (MTR-1-P) into methylthioribulose-1-phosphate (MTRu-1-P).</text>
</comment>
<dbReference type="InterPro" id="IPR011559">
    <property type="entry name" value="Initiation_fac_2B_a/b/d"/>
</dbReference>
<feature type="active site" description="Proton donor" evidence="3">
    <location>
        <position position="247"/>
    </location>
</feature>
<dbReference type="Gene3D" id="1.20.120.420">
    <property type="entry name" value="translation initiation factor eif-2b, domain 1"/>
    <property type="match status" value="1"/>
</dbReference>
<dbReference type="AlphaFoldDB" id="A0A6P1MEL1"/>
<evidence type="ECO:0000313" key="4">
    <source>
        <dbReference type="EMBL" id="QHI72462.1"/>
    </source>
</evidence>
<dbReference type="SUPFAM" id="SSF100950">
    <property type="entry name" value="NagB/RpiA/CoA transferase-like"/>
    <property type="match status" value="1"/>
</dbReference>
<dbReference type="UniPathway" id="UPA00904">
    <property type="reaction ID" value="UER00874"/>
</dbReference>
<feature type="site" description="Transition state stabilizer" evidence="3">
    <location>
        <position position="167"/>
    </location>
</feature>
<gene>
    <name evidence="3 4" type="primary">mtnA</name>
    <name evidence="4" type="ORF">Ami3637_08690</name>
</gene>
<comment type="similarity">
    <text evidence="3">Belongs to the EIF-2B alpha/beta/delta subunits family. MtnA subfamily.</text>
</comment>
<dbReference type="PANTHER" id="PTHR43475">
    <property type="entry name" value="METHYLTHIORIBOSE-1-PHOSPHATE ISOMERASE"/>
    <property type="match status" value="1"/>
</dbReference>
<dbReference type="GO" id="GO:0046523">
    <property type="term" value="F:S-methyl-5-thioribose-1-phosphate isomerase activity"/>
    <property type="evidence" value="ECO:0007669"/>
    <property type="project" value="UniProtKB-UniRule"/>
</dbReference>
<dbReference type="RefSeq" id="WP_162362231.1">
    <property type="nucleotide sequence ID" value="NZ_CP047591.1"/>
</dbReference>
<keyword evidence="5" id="KW-1185">Reference proteome</keyword>
<protein>
    <recommendedName>
        <fullName evidence="3">Methylthioribose-1-phosphate isomerase</fullName>
        <shortName evidence="3">M1Pi</shortName>
        <shortName evidence="3">MTR-1-P isomerase</shortName>
        <ecNumber evidence="3">5.3.1.23</ecNumber>
    </recommendedName>
    <alternativeName>
        <fullName evidence="3">S-methyl-5-thioribose-1-phosphate isomerase</fullName>
    </alternativeName>
</protein>
<evidence type="ECO:0000256" key="3">
    <source>
        <dbReference type="HAMAP-Rule" id="MF_01678"/>
    </source>
</evidence>
<dbReference type="NCBIfam" id="NF004326">
    <property type="entry name" value="PRK05720.1"/>
    <property type="match status" value="1"/>
</dbReference>
<reference evidence="4 5" key="1">
    <citation type="submission" date="2020-01" db="EMBL/GenBank/DDBJ databases">
        <title>Genomic analysis of Aminipila sp. CBA3637.</title>
        <authorList>
            <person name="Kim Y.B."/>
            <person name="Roh S.W."/>
        </authorList>
    </citation>
    <scope>NUCLEOTIDE SEQUENCE [LARGE SCALE GENOMIC DNA]</scope>
    <source>
        <strain evidence="4 5">CBA3637</strain>
    </source>
</reference>
<dbReference type="EC" id="5.3.1.23" evidence="3"/>
<dbReference type="GO" id="GO:0019509">
    <property type="term" value="P:L-methionine salvage from methylthioadenosine"/>
    <property type="evidence" value="ECO:0007669"/>
    <property type="project" value="UniProtKB-UniRule"/>
</dbReference>
<dbReference type="NCBIfam" id="TIGR00524">
    <property type="entry name" value="eIF-2B_rel"/>
    <property type="match status" value="1"/>
</dbReference>
<keyword evidence="3" id="KW-0028">Amino-acid biosynthesis</keyword>